<organism evidence="2">
    <name type="scientific">uncultured Caudovirales phage</name>
    <dbReference type="NCBI Taxonomy" id="2100421"/>
    <lineage>
        <taxon>Viruses</taxon>
        <taxon>Duplodnaviria</taxon>
        <taxon>Heunggongvirae</taxon>
        <taxon>Uroviricota</taxon>
        <taxon>Caudoviricetes</taxon>
        <taxon>Peduoviridae</taxon>
        <taxon>Maltschvirus</taxon>
        <taxon>Maltschvirus maltsch</taxon>
    </lineage>
</organism>
<feature type="region of interest" description="Disordered" evidence="1">
    <location>
        <begin position="50"/>
        <end position="85"/>
    </location>
</feature>
<sequence length="85" mass="10640">MALKNYNDYKYFENRPDVVKVFEDLEKFRQHCCIEMLEFNEAHMYNRDNHSWRSYERSTRPKKPWTGERKPYQGKNPRYNNRQES</sequence>
<feature type="compositionally biased region" description="Basic and acidic residues" evidence="1">
    <location>
        <begin position="50"/>
        <end position="71"/>
    </location>
</feature>
<gene>
    <name evidence="3" type="ORF">UFOVP181_286</name>
    <name evidence="2" type="ORF">UFOVP57_353</name>
</gene>
<reference evidence="2" key="1">
    <citation type="submission" date="2020-04" db="EMBL/GenBank/DDBJ databases">
        <authorList>
            <person name="Chiriac C."/>
            <person name="Salcher M."/>
            <person name="Ghai R."/>
            <person name="Kavagutti S V."/>
        </authorList>
    </citation>
    <scope>NUCLEOTIDE SEQUENCE</scope>
</reference>
<dbReference type="EMBL" id="LR796187">
    <property type="protein sequence ID" value="CAB4125952.1"/>
    <property type="molecule type" value="Genomic_DNA"/>
</dbReference>
<protein>
    <submittedName>
        <fullName evidence="2">Uncharacterized protein</fullName>
    </submittedName>
</protein>
<evidence type="ECO:0000313" key="2">
    <source>
        <dbReference type="EMBL" id="CAB4125952.1"/>
    </source>
</evidence>
<dbReference type="EMBL" id="LR798231">
    <property type="protein sequence ID" value="CAB5209015.1"/>
    <property type="molecule type" value="Genomic_DNA"/>
</dbReference>
<name>A0A6J5KX68_9CAUD</name>
<accession>A0A6J5KX68</accession>
<evidence type="ECO:0000256" key="1">
    <source>
        <dbReference type="SAM" id="MobiDB-lite"/>
    </source>
</evidence>
<proteinExistence type="predicted"/>
<evidence type="ECO:0000313" key="3">
    <source>
        <dbReference type="EMBL" id="CAB5209015.1"/>
    </source>
</evidence>